<feature type="transmembrane region" description="Helical" evidence="7">
    <location>
        <begin position="130"/>
        <end position="154"/>
    </location>
</feature>
<comment type="caution">
    <text evidence="9">The sequence shown here is derived from an EMBL/GenBank/DDBJ whole genome shotgun (WGS) entry which is preliminary data.</text>
</comment>
<evidence type="ECO:0000256" key="6">
    <source>
        <dbReference type="ARBA" id="ARBA00023136"/>
    </source>
</evidence>
<dbReference type="InterPro" id="IPR035906">
    <property type="entry name" value="MetI-like_sf"/>
</dbReference>
<feature type="transmembrane region" description="Helical" evidence="7">
    <location>
        <begin position="100"/>
        <end position="118"/>
    </location>
</feature>
<evidence type="ECO:0000259" key="8">
    <source>
        <dbReference type="PROSITE" id="PS50928"/>
    </source>
</evidence>
<keyword evidence="2 7" id="KW-0813">Transport</keyword>
<evidence type="ECO:0000313" key="10">
    <source>
        <dbReference type="Proteomes" id="UP000601789"/>
    </source>
</evidence>
<reference evidence="9 10" key="1">
    <citation type="submission" date="2020-10" db="EMBL/GenBank/DDBJ databases">
        <title>Aquamicrobium zhengzhouensis sp. nov., a exopolysaccharide producing bacterium isolated from farmland soil.</title>
        <authorList>
            <person name="Wang X."/>
        </authorList>
    </citation>
    <scope>NUCLEOTIDE SEQUENCE [LARGE SCALE GENOMIC DNA]</scope>
    <source>
        <strain evidence="10">cd-1</strain>
    </source>
</reference>
<dbReference type="RefSeq" id="WP_198478281.1">
    <property type="nucleotide sequence ID" value="NZ_JADGMQ010000022.1"/>
</dbReference>
<evidence type="ECO:0000256" key="1">
    <source>
        <dbReference type="ARBA" id="ARBA00004651"/>
    </source>
</evidence>
<keyword evidence="6 7" id="KW-0472">Membrane</keyword>
<feature type="domain" description="ABC transmembrane type-1" evidence="8">
    <location>
        <begin position="94"/>
        <end position="307"/>
    </location>
</feature>
<evidence type="ECO:0000256" key="7">
    <source>
        <dbReference type="RuleBase" id="RU363032"/>
    </source>
</evidence>
<dbReference type="Pfam" id="PF19300">
    <property type="entry name" value="BPD_transp_1_N"/>
    <property type="match status" value="1"/>
</dbReference>
<dbReference type="Proteomes" id="UP000601789">
    <property type="component" value="Unassembled WGS sequence"/>
</dbReference>
<dbReference type="EMBL" id="JADGMQ010000022">
    <property type="protein sequence ID" value="MBI1622745.1"/>
    <property type="molecule type" value="Genomic_DNA"/>
</dbReference>
<accession>A0ABS0SHF8</accession>
<keyword evidence="3" id="KW-1003">Cell membrane</keyword>
<dbReference type="SUPFAM" id="SSF161098">
    <property type="entry name" value="MetI-like"/>
    <property type="match status" value="1"/>
</dbReference>
<dbReference type="InterPro" id="IPR000515">
    <property type="entry name" value="MetI-like"/>
</dbReference>
<protein>
    <submittedName>
        <fullName evidence="9">ABC transporter permease</fullName>
    </submittedName>
</protein>
<proteinExistence type="inferred from homology"/>
<keyword evidence="5 7" id="KW-1133">Transmembrane helix</keyword>
<name>A0ABS0SHF8_9HYPH</name>
<keyword evidence="10" id="KW-1185">Reference proteome</keyword>
<evidence type="ECO:0000256" key="3">
    <source>
        <dbReference type="ARBA" id="ARBA00022475"/>
    </source>
</evidence>
<dbReference type="InterPro" id="IPR045621">
    <property type="entry name" value="BPD_transp_1_N"/>
</dbReference>
<feature type="transmembrane region" description="Helical" evidence="7">
    <location>
        <begin position="242"/>
        <end position="269"/>
    </location>
</feature>
<dbReference type="CDD" id="cd06261">
    <property type="entry name" value="TM_PBP2"/>
    <property type="match status" value="1"/>
</dbReference>
<dbReference type="PANTHER" id="PTHR43163:SF2">
    <property type="entry name" value="ABC TRANSPORTER PERMEASE PROTEIN"/>
    <property type="match status" value="1"/>
</dbReference>
<sequence length="326" mass="36241">MLRWLFERLFQACLVIAAMSIIVFIGVNVIGNPVDILIPPDASQAERLRAIEYLGLDKPLWAQYLDFLRNLFRGDLGTSYVYGAPALGVILQRLPATIELALAAMLMAIVIGIPLGLYAGLRADRWPAKLLMTGSILGFSLPTFWVGLMLIMVFSVQLGWVPASGRGDTAEFLGVQWSFLTRDGLSHLLLPAINLSLFKVSLVMRLTRAGVQEVLPQDYIRYARARGLTEKRVIWVHVLKNIMIPVVTIIGLEFGSLIAFSVVTETIFAWPGMGKLIIDSINVLDRPIIVAYLMLIVLMFVCINLIVDILYAFLDPRVRLSARGTK</sequence>
<evidence type="ECO:0000256" key="2">
    <source>
        <dbReference type="ARBA" id="ARBA00022448"/>
    </source>
</evidence>
<keyword evidence="4 7" id="KW-0812">Transmembrane</keyword>
<gene>
    <name evidence="9" type="ORF">IOD40_19005</name>
</gene>
<feature type="transmembrane region" description="Helical" evidence="7">
    <location>
        <begin position="12"/>
        <end position="31"/>
    </location>
</feature>
<evidence type="ECO:0000256" key="4">
    <source>
        <dbReference type="ARBA" id="ARBA00022692"/>
    </source>
</evidence>
<dbReference type="Gene3D" id="1.10.3720.10">
    <property type="entry name" value="MetI-like"/>
    <property type="match status" value="1"/>
</dbReference>
<evidence type="ECO:0000256" key="5">
    <source>
        <dbReference type="ARBA" id="ARBA00022989"/>
    </source>
</evidence>
<feature type="transmembrane region" description="Helical" evidence="7">
    <location>
        <begin position="289"/>
        <end position="314"/>
    </location>
</feature>
<comment type="similarity">
    <text evidence="7">Belongs to the binding-protein-dependent transport system permease family.</text>
</comment>
<dbReference type="PANTHER" id="PTHR43163">
    <property type="entry name" value="DIPEPTIDE TRANSPORT SYSTEM PERMEASE PROTEIN DPPB-RELATED"/>
    <property type="match status" value="1"/>
</dbReference>
<comment type="subcellular location">
    <subcellularLocation>
        <location evidence="1 7">Cell membrane</location>
        <topology evidence="1 7">Multi-pass membrane protein</topology>
    </subcellularLocation>
</comment>
<organism evidence="9 10">
    <name type="scientific">Aquamicrobium zhengzhouense</name>
    <dbReference type="NCBI Taxonomy" id="2781738"/>
    <lineage>
        <taxon>Bacteria</taxon>
        <taxon>Pseudomonadati</taxon>
        <taxon>Pseudomonadota</taxon>
        <taxon>Alphaproteobacteria</taxon>
        <taxon>Hyphomicrobiales</taxon>
        <taxon>Phyllobacteriaceae</taxon>
        <taxon>Aquamicrobium</taxon>
    </lineage>
</organism>
<dbReference type="PROSITE" id="PS50928">
    <property type="entry name" value="ABC_TM1"/>
    <property type="match status" value="1"/>
</dbReference>
<feature type="transmembrane region" description="Helical" evidence="7">
    <location>
        <begin position="184"/>
        <end position="202"/>
    </location>
</feature>
<evidence type="ECO:0000313" key="9">
    <source>
        <dbReference type="EMBL" id="MBI1622745.1"/>
    </source>
</evidence>
<dbReference type="Pfam" id="PF00528">
    <property type="entry name" value="BPD_transp_1"/>
    <property type="match status" value="1"/>
</dbReference>